<dbReference type="EMBL" id="WWVX01000001">
    <property type="protein sequence ID" value="MZL68772.1"/>
    <property type="molecule type" value="Genomic_DNA"/>
</dbReference>
<dbReference type="SMART" id="SM00903">
    <property type="entry name" value="Flavin_Reduct"/>
    <property type="match status" value="1"/>
</dbReference>
<evidence type="ECO:0000256" key="1">
    <source>
        <dbReference type="ARBA" id="ARBA00001917"/>
    </source>
</evidence>
<evidence type="ECO:0000256" key="3">
    <source>
        <dbReference type="ARBA" id="ARBA00038054"/>
    </source>
</evidence>
<reference evidence="6" key="1">
    <citation type="submission" date="2016-11" db="EMBL/GenBank/DDBJ databases">
        <authorList>
            <person name="Varghese N."/>
            <person name="Submissions S."/>
        </authorList>
    </citation>
    <scope>NUCLEOTIDE SEQUENCE</scope>
    <source>
        <strain evidence="6">DSM 4029</strain>
    </source>
</reference>
<dbReference type="SUPFAM" id="SSF50475">
    <property type="entry name" value="FMN-binding split barrel"/>
    <property type="match status" value="1"/>
</dbReference>
<dbReference type="AlphaFoldDB" id="A0AAQ1MBI4"/>
<evidence type="ECO:0000259" key="4">
    <source>
        <dbReference type="SMART" id="SM00903"/>
    </source>
</evidence>
<dbReference type="InterPro" id="IPR012349">
    <property type="entry name" value="Split_barrel_FMN-bd"/>
</dbReference>
<protein>
    <submittedName>
        <fullName evidence="5">Flavin reductase family protein</fullName>
    </submittedName>
    <submittedName>
        <fullName evidence="6">NADH-FMN oxidoreductase RutF, flavin reductase (DIM6/NTAB) family</fullName>
    </submittedName>
</protein>
<gene>
    <name evidence="5" type="ORF">GT747_03145</name>
    <name evidence="6" type="ORF">SAMN05444424_0431</name>
</gene>
<evidence type="ECO:0000313" key="5">
    <source>
        <dbReference type="EMBL" id="MZL68772.1"/>
    </source>
</evidence>
<dbReference type="GO" id="GO:0010181">
    <property type="term" value="F:FMN binding"/>
    <property type="evidence" value="ECO:0007669"/>
    <property type="project" value="InterPro"/>
</dbReference>
<evidence type="ECO:0000313" key="6">
    <source>
        <dbReference type="EMBL" id="SHF71491.1"/>
    </source>
</evidence>
<dbReference type="Pfam" id="PF01613">
    <property type="entry name" value="Flavin_Reduct"/>
    <property type="match status" value="1"/>
</dbReference>
<dbReference type="InterPro" id="IPR002563">
    <property type="entry name" value="Flavin_Rdtase-like_dom"/>
</dbReference>
<dbReference type="EMBL" id="FQVY01000001">
    <property type="protein sequence ID" value="SHF71491.1"/>
    <property type="molecule type" value="Genomic_DNA"/>
</dbReference>
<evidence type="ECO:0000313" key="7">
    <source>
        <dbReference type="Proteomes" id="UP000184089"/>
    </source>
</evidence>
<keyword evidence="8" id="KW-1185">Reference proteome</keyword>
<reference evidence="5 8" key="3">
    <citation type="journal article" date="2019" name="Nat. Med.">
        <title>A library of human gut bacterial isolates paired with longitudinal multiomics data enables mechanistic microbiome research.</title>
        <authorList>
            <person name="Poyet M."/>
            <person name="Groussin M."/>
            <person name="Gibbons S.M."/>
            <person name="Avila-Pacheco J."/>
            <person name="Jiang X."/>
            <person name="Kearney S.M."/>
            <person name="Perrotta A.R."/>
            <person name="Berdy B."/>
            <person name="Zhao S."/>
            <person name="Lieberman T.D."/>
            <person name="Swanson P.K."/>
            <person name="Smith M."/>
            <person name="Roesemann S."/>
            <person name="Alexander J.E."/>
            <person name="Rich S.A."/>
            <person name="Livny J."/>
            <person name="Vlamakis H."/>
            <person name="Clish C."/>
            <person name="Bullock K."/>
            <person name="Deik A."/>
            <person name="Scott J."/>
            <person name="Pierce K.A."/>
            <person name="Xavier R.J."/>
            <person name="Alm E.J."/>
        </authorList>
    </citation>
    <scope>NUCLEOTIDE SEQUENCE [LARGE SCALE GENOMIC DNA]</scope>
    <source>
        <strain evidence="5 8">BIOML-A2</strain>
    </source>
</reference>
<dbReference type="GO" id="GO:0016646">
    <property type="term" value="F:oxidoreductase activity, acting on the CH-NH group of donors, NAD or NADP as acceptor"/>
    <property type="evidence" value="ECO:0007669"/>
    <property type="project" value="UniProtKB-ARBA"/>
</dbReference>
<dbReference type="PANTHER" id="PTHR43567:SF1">
    <property type="entry name" value="FLAVOREDOXIN"/>
    <property type="match status" value="1"/>
</dbReference>
<comment type="cofactor">
    <cofactor evidence="1">
        <name>FMN</name>
        <dbReference type="ChEBI" id="CHEBI:58210"/>
    </cofactor>
</comment>
<dbReference type="Proteomes" id="UP000474718">
    <property type="component" value="Unassembled WGS sequence"/>
</dbReference>
<dbReference type="Gene3D" id="2.30.110.10">
    <property type="entry name" value="Electron Transport, Fmn-binding Protein, Chain A"/>
    <property type="match status" value="1"/>
</dbReference>
<dbReference type="PANTHER" id="PTHR43567">
    <property type="entry name" value="FLAVOREDOXIN-RELATED-RELATED"/>
    <property type="match status" value="1"/>
</dbReference>
<proteinExistence type="inferred from homology"/>
<dbReference type="RefSeq" id="WP_021658242.1">
    <property type="nucleotide sequence ID" value="NZ_FQVY01000001.1"/>
</dbReference>
<comment type="caution">
    <text evidence="6">The sequence shown here is derived from an EMBL/GenBank/DDBJ whole genome shotgun (WGS) entry which is preliminary data.</text>
</comment>
<comment type="similarity">
    <text evidence="3">Belongs to the flavoredoxin family.</text>
</comment>
<name>A0AAQ1MBI4_9FIRM</name>
<organism evidence="6 7">
    <name type="scientific">Bittarella massiliensis</name>
    <name type="common">ex Durand et al. 2017</name>
    <dbReference type="NCBI Taxonomy" id="1720313"/>
    <lineage>
        <taxon>Bacteria</taxon>
        <taxon>Bacillati</taxon>
        <taxon>Bacillota</taxon>
        <taxon>Clostridia</taxon>
        <taxon>Eubacteriales</taxon>
        <taxon>Oscillospiraceae</taxon>
        <taxon>Bittarella (ex Durand et al. 2017)</taxon>
    </lineage>
</organism>
<keyword evidence="2" id="KW-0285">Flavoprotein</keyword>
<evidence type="ECO:0000313" key="8">
    <source>
        <dbReference type="Proteomes" id="UP000474718"/>
    </source>
</evidence>
<sequence>MAKQCWKPGALLAPVPAVLVSCGEGERSNLLTVAWTGTVCTKPAMTYISVRPERHSYPLIRERGEFAINLVNRPLLRACDWCGVRSGRDGDKFAAAGLTRAPASKIAAPLVAESPVNLECRVTQVLELGSHHMFLAEIVAVDVEESLLDGSGKLCLDRAELIHYTHGEYFAQGEKLGSFGYTVRGPGRKKTQRFVPPSAEK</sequence>
<dbReference type="PROSITE" id="PS51257">
    <property type="entry name" value="PROKAR_LIPOPROTEIN"/>
    <property type="match status" value="1"/>
</dbReference>
<dbReference type="InterPro" id="IPR052174">
    <property type="entry name" value="Flavoredoxin"/>
</dbReference>
<reference evidence="7" key="2">
    <citation type="submission" date="2016-11" db="EMBL/GenBank/DDBJ databases">
        <authorList>
            <person name="Jaros S."/>
            <person name="Januszkiewicz K."/>
            <person name="Wedrychowicz H."/>
        </authorList>
    </citation>
    <scope>NUCLEOTIDE SEQUENCE [LARGE SCALE GENOMIC DNA]</scope>
    <source>
        <strain evidence="7">DSM 4029</strain>
    </source>
</reference>
<dbReference type="Proteomes" id="UP000184089">
    <property type="component" value="Unassembled WGS sequence"/>
</dbReference>
<feature type="domain" description="Flavin reductase like" evidence="4">
    <location>
        <begin position="12"/>
        <end position="156"/>
    </location>
</feature>
<evidence type="ECO:0000256" key="2">
    <source>
        <dbReference type="ARBA" id="ARBA00022630"/>
    </source>
</evidence>
<accession>A0AAQ1MBI4</accession>